<dbReference type="NCBIfam" id="NF033542">
    <property type="entry name" value="transpos_IS110"/>
    <property type="match status" value="1"/>
</dbReference>
<dbReference type="HOGENOM" id="CLU_036902_1_1_7"/>
<keyword evidence="4" id="KW-1185">Reference proteome</keyword>
<proteinExistence type="predicted"/>
<dbReference type="RefSeq" id="WP_012469303.1">
    <property type="nucleotide sequence ID" value="NC_010814.1"/>
</dbReference>
<dbReference type="GO" id="GO:0004803">
    <property type="term" value="F:transposase activity"/>
    <property type="evidence" value="ECO:0007669"/>
    <property type="project" value="InterPro"/>
</dbReference>
<dbReference type="AlphaFoldDB" id="B3E775"/>
<evidence type="ECO:0000259" key="1">
    <source>
        <dbReference type="Pfam" id="PF01548"/>
    </source>
</evidence>
<dbReference type="PANTHER" id="PTHR33055">
    <property type="entry name" value="TRANSPOSASE FOR INSERTION SEQUENCE ELEMENT IS1111A"/>
    <property type="match status" value="1"/>
</dbReference>
<dbReference type="EMBL" id="CP001089">
    <property type="protein sequence ID" value="ACD94955.1"/>
    <property type="molecule type" value="Genomic_DNA"/>
</dbReference>
<feature type="domain" description="Transposase IS110-like N-terminal" evidence="1">
    <location>
        <begin position="8"/>
        <end position="155"/>
    </location>
</feature>
<gene>
    <name evidence="3" type="ordered locus">Glov_1233</name>
</gene>
<dbReference type="Proteomes" id="UP000002420">
    <property type="component" value="Chromosome"/>
</dbReference>
<dbReference type="Pfam" id="PF01548">
    <property type="entry name" value="DEDD_Tnp_IS110"/>
    <property type="match status" value="1"/>
</dbReference>
<dbReference type="InterPro" id="IPR047650">
    <property type="entry name" value="Transpos_IS110"/>
</dbReference>
<evidence type="ECO:0000259" key="2">
    <source>
        <dbReference type="Pfam" id="PF02371"/>
    </source>
</evidence>
<dbReference type="KEGG" id="glo:Glov_1233"/>
<dbReference type="PANTHER" id="PTHR33055:SF15">
    <property type="entry name" value="TRANSPOSASE-RELATED"/>
    <property type="match status" value="1"/>
</dbReference>
<evidence type="ECO:0000313" key="3">
    <source>
        <dbReference type="EMBL" id="ACD94955.1"/>
    </source>
</evidence>
<name>B3E775_TRIL1</name>
<dbReference type="GO" id="GO:0003677">
    <property type="term" value="F:DNA binding"/>
    <property type="evidence" value="ECO:0007669"/>
    <property type="project" value="InterPro"/>
</dbReference>
<evidence type="ECO:0000313" key="4">
    <source>
        <dbReference type="Proteomes" id="UP000002420"/>
    </source>
</evidence>
<organism evidence="3 4">
    <name type="scientific">Trichlorobacter lovleyi (strain ATCC BAA-1151 / DSM 17278 / SZ)</name>
    <name type="common">Geobacter lovleyi</name>
    <dbReference type="NCBI Taxonomy" id="398767"/>
    <lineage>
        <taxon>Bacteria</taxon>
        <taxon>Pseudomonadati</taxon>
        <taxon>Thermodesulfobacteriota</taxon>
        <taxon>Desulfuromonadia</taxon>
        <taxon>Geobacterales</taxon>
        <taxon>Geobacteraceae</taxon>
        <taxon>Trichlorobacter</taxon>
    </lineage>
</organism>
<dbReference type="GO" id="GO:0006313">
    <property type="term" value="P:DNA transposition"/>
    <property type="evidence" value="ECO:0007669"/>
    <property type="project" value="InterPro"/>
</dbReference>
<accession>B3E775</accession>
<feature type="domain" description="Transposase IS116/IS110/IS902 C-terminal" evidence="2">
    <location>
        <begin position="224"/>
        <end position="297"/>
    </location>
</feature>
<dbReference type="InterPro" id="IPR002525">
    <property type="entry name" value="Transp_IS110-like_N"/>
</dbReference>
<dbReference type="eggNOG" id="COG3547">
    <property type="taxonomic scope" value="Bacteria"/>
</dbReference>
<dbReference type="OrthoDB" id="5395586at2"/>
<reference evidence="3 4" key="1">
    <citation type="submission" date="2008-05" db="EMBL/GenBank/DDBJ databases">
        <title>Complete sequence of chromosome of Geobacter lovleyi SZ.</title>
        <authorList>
            <consortium name="US DOE Joint Genome Institute"/>
            <person name="Lucas S."/>
            <person name="Copeland A."/>
            <person name="Lapidus A."/>
            <person name="Glavina del Rio T."/>
            <person name="Dalin E."/>
            <person name="Tice H."/>
            <person name="Bruce D."/>
            <person name="Goodwin L."/>
            <person name="Pitluck S."/>
            <person name="Chertkov O."/>
            <person name="Meincke L."/>
            <person name="Brettin T."/>
            <person name="Detter J.C."/>
            <person name="Han C."/>
            <person name="Tapia R."/>
            <person name="Kuske C.R."/>
            <person name="Schmutz J."/>
            <person name="Larimer F."/>
            <person name="Land M."/>
            <person name="Hauser L."/>
            <person name="Kyrpides N."/>
            <person name="Mikhailova N."/>
            <person name="Sung Y."/>
            <person name="Fletcher K.E."/>
            <person name="Ritalahti K.M."/>
            <person name="Loeffler F.E."/>
            <person name="Richardson P."/>
        </authorList>
    </citation>
    <scope>NUCLEOTIDE SEQUENCE [LARGE SCALE GENOMIC DNA]</scope>
    <source>
        <strain evidence="4">ATCC BAA-1151 / DSM 17278 / SZ</strain>
    </source>
</reference>
<dbReference type="InterPro" id="IPR003346">
    <property type="entry name" value="Transposase_20"/>
</dbReference>
<dbReference type="Pfam" id="PF02371">
    <property type="entry name" value="Transposase_20"/>
    <property type="match status" value="1"/>
</dbReference>
<sequence>MEKSITYVGLDVHKNSIDVALAAEGRDKEVRYYGTIDGSLDALDKVLRKLVSRGSELRFAYEAGPCGYDIYRHLARKGFDCIVVAPSLIPKKSGSRIKNDRRDAEMLARLHRAGELTPVYVPRIEDEAMRDLCRARIDAKNAERKTRQQLNAFLLRSGFRYSGKTLWSLAHWRWISDIHMTHPAQQITLQEYVDAVRSNTERVDRITEQIRLLAVEWRLGPVVEALQALRGVSLVVATTTVAELGDLGRFDNPRHLMAYLGLVPSEHSSGESTQRGGITKTGNGHARRMLVEAAWSYRLPARVSRRLRDRQQNLPQAIWEIAWKAQLRLCARYKRLVAKGKQTQVVITAVARELAAFIWAIAQVVPVAA</sequence>
<protein>
    <submittedName>
        <fullName evidence="3">Transposase IS116/IS110/IS902 family protein</fullName>
    </submittedName>
</protein>